<dbReference type="InterPro" id="IPR036291">
    <property type="entry name" value="NAD(P)-bd_dom_sf"/>
</dbReference>
<dbReference type="PANTHER" id="PTHR42748">
    <property type="entry name" value="NITROGEN METABOLITE REPRESSION PROTEIN NMRA FAMILY MEMBER"/>
    <property type="match status" value="1"/>
</dbReference>
<evidence type="ECO:0000313" key="4">
    <source>
        <dbReference type="EMBL" id="GAA2080743.1"/>
    </source>
</evidence>
<name>A0ABN2W1M0_9ACTN</name>
<dbReference type="PANTHER" id="PTHR42748:SF7">
    <property type="entry name" value="NMRA LIKE REDOX SENSOR 1-RELATED"/>
    <property type="match status" value="1"/>
</dbReference>
<dbReference type="CDD" id="cd05251">
    <property type="entry name" value="NmrA_like_SDR_a"/>
    <property type="match status" value="1"/>
</dbReference>
<evidence type="ECO:0000259" key="3">
    <source>
        <dbReference type="Pfam" id="PF05368"/>
    </source>
</evidence>
<protein>
    <submittedName>
        <fullName evidence="4">NmrA/HSCARG family protein</fullName>
    </submittedName>
</protein>
<keyword evidence="5" id="KW-1185">Reference proteome</keyword>
<dbReference type="EMBL" id="BAAAPE010000009">
    <property type="protein sequence ID" value="GAA2080743.1"/>
    <property type="molecule type" value="Genomic_DNA"/>
</dbReference>
<evidence type="ECO:0000313" key="5">
    <source>
        <dbReference type="Proteomes" id="UP001500016"/>
    </source>
</evidence>
<dbReference type="Gene3D" id="3.90.25.10">
    <property type="entry name" value="UDP-galactose 4-epimerase, domain 1"/>
    <property type="match status" value="1"/>
</dbReference>
<evidence type="ECO:0000256" key="2">
    <source>
        <dbReference type="ARBA" id="ARBA00022857"/>
    </source>
</evidence>
<dbReference type="RefSeq" id="WP_344529844.1">
    <property type="nucleotide sequence ID" value="NZ_BAAAPE010000009.1"/>
</dbReference>
<sequence length="296" mass="31190">MTTTVLVTGATGQQGGATARHLLAAGWHVRALVRDPAAPAARALEAAGAELARGDMGDRPSLDRALRGAYGAFSVQPTTGTPGVPPDFTADDEVRLGTRVAEAAAEAGVRHLVYASVGGAERDPGIRRWETKWRIERRIAALGLPATVLRPVRFMENQADPRHGVGRDGVLSGVFEPGTPVQLIAADDIGAFAALALADPDHYVGRALELAGDELTMPRVAAAIGEATGRDVRYRPVSREDLADGDPDGPPAYDFANGAGGWRADIPMLRRLLPALKDFRTWLREGGPGRFAALSG</sequence>
<dbReference type="SUPFAM" id="SSF51735">
    <property type="entry name" value="NAD(P)-binding Rossmann-fold domains"/>
    <property type="match status" value="1"/>
</dbReference>
<comment type="similarity">
    <text evidence="1">Belongs to the NmrA-type oxidoreductase family.</text>
</comment>
<dbReference type="Gene3D" id="3.40.50.720">
    <property type="entry name" value="NAD(P)-binding Rossmann-like Domain"/>
    <property type="match status" value="1"/>
</dbReference>
<dbReference type="Proteomes" id="UP001500016">
    <property type="component" value="Unassembled WGS sequence"/>
</dbReference>
<reference evidence="4 5" key="1">
    <citation type="journal article" date="2019" name="Int. J. Syst. Evol. Microbiol.">
        <title>The Global Catalogue of Microorganisms (GCM) 10K type strain sequencing project: providing services to taxonomists for standard genome sequencing and annotation.</title>
        <authorList>
            <consortium name="The Broad Institute Genomics Platform"/>
            <consortium name="The Broad Institute Genome Sequencing Center for Infectious Disease"/>
            <person name="Wu L."/>
            <person name="Ma J."/>
        </authorList>
    </citation>
    <scope>NUCLEOTIDE SEQUENCE [LARGE SCALE GENOMIC DNA]</scope>
    <source>
        <strain evidence="4 5">JCM 15478</strain>
    </source>
</reference>
<gene>
    <name evidence="4" type="ORF">GCM10009801_39190</name>
</gene>
<keyword evidence="2" id="KW-0521">NADP</keyword>
<dbReference type="Pfam" id="PF05368">
    <property type="entry name" value="NmrA"/>
    <property type="match status" value="1"/>
</dbReference>
<proteinExistence type="inferred from homology"/>
<dbReference type="InterPro" id="IPR008030">
    <property type="entry name" value="NmrA-like"/>
</dbReference>
<organism evidence="4 5">
    <name type="scientific">Streptomyces albiaxialis</name>
    <dbReference type="NCBI Taxonomy" id="329523"/>
    <lineage>
        <taxon>Bacteria</taxon>
        <taxon>Bacillati</taxon>
        <taxon>Actinomycetota</taxon>
        <taxon>Actinomycetes</taxon>
        <taxon>Kitasatosporales</taxon>
        <taxon>Streptomycetaceae</taxon>
        <taxon>Streptomyces</taxon>
    </lineage>
</organism>
<feature type="domain" description="NmrA-like" evidence="3">
    <location>
        <begin position="1"/>
        <end position="242"/>
    </location>
</feature>
<evidence type="ECO:0000256" key="1">
    <source>
        <dbReference type="ARBA" id="ARBA00006328"/>
    </source>
</evidence>
<accession>A0ABN2W1M0</accession>
<comment type="caution">
    <text evidence="4">The sequence shown here is derived from an EMBL/GenBank/DDBJ whole genome shotgun (WGS) entry which is preliminary data.</text>
</comment>
<dbReference type="InterPro" id="IPR051164">
    <property type="entry name" value="NmrA-like_oxidored"/>
</dbReference>